<dbReference type="Pfam" id="PF00011">
    <property type="entry name" value="HSP20"/>
    <property type="match status" value="1"/>
</dbReference>
<protein>
    <submittedName>
        <fullName evidence="4">Hsp20 family protein</fullName>
    </submittedName>
</protein>
<evidence type="ECO:0000259" key="3">
    <source>
        <dbReference type="PROSITE" id="PS01031"/>
    </source>
</evidence>
<evidence type="ECO:0000313" key="5">
    <source>
        <dbReference type="Proteomes" id="UP000605805"/>
    </source>
</evidence>
<dbReference type="Proteomes" id="UP000605805">
    <property type="component" value="Unassembled WGS sequence"/>
</dbReference>
<evidence type="ECO:0000256" key="2">
    <source>
        <dbReference type="RuleBase" id="RU003616"/>
    </source>
</evidence>
<dbReference type="EMBL" id="DQTV01000072">
    <property type="protein sequence ID" value="HIP57196.1"/>
    <property type="molecule type" value="Genomic_DNA"/>
</dbReference>
<comment type="similarity">
    <text evidence="1 2">Belongs to the small heat shock protein (HSP20) family.</text>
</comment>
<dbReference type="Gene3D" id="2.60.40.790">
    <property type="match status" value="1"/>
</dbReference>
<dbReference type="InterPro" id="IPR002068">
    <property type="entry name" value="A-crystallin/Hsp20_dom"/>
</dbReference>
<organism evidence="4 5">
    <name type="scientific">Ignisphaera aggregans</name>
    <dbReference type="NCBI Taxonomy" id="334771"/>
    <lineage>
        <taxon>Archaea</taxon>
        <taxon>Thermoproteota</taxon>
        <taxon>Thermoprotei</taxon>
        <taxon>Desulfurococcales</taxon>
        <taxon>Desulfurococcaceae</taxon>
        <taxon>Ignisphaera</taxon>
    </lineage>
</organism>
<evidence type="ECO:0000313" key="4">
    <source>
        <dbReference type="EMBL" id="HIP57196.1"/>
    </source>
</evidence>
<feature type="domain" description="SHSP" evidence="3">
    <location>
        <begin position="1"/>
        <end position="59"/>
    </location>
</feature>
<dbReference type="InterPro" id="IPR008978">
    <property type="entry name" value="HSP20-like_chaperone"/>
</dbReference>
<dbReference type="PROSITE" id="PS01031">
    <property type="entry name" value="SHSP"/>
    <property type="match status" value="1"/>
</dbReference>
<feature type="non-terminal residue" evidence="4">
    <location>
        <position position="1"/>
    </location>
</feature>
<reference evidence="4" key="1">
    <citation type="journal article" date="2020" name="ISME J.">
        <title>Gammaproteobacteria mediating utilization of methyl-, sulfur- and petroleum organic compounds in deep ocean hydrothermal plumes.</title>
        <authorList>
            <person name="Zhou Z."/>
            <person name="Liu Y."/>
            <person name="Pan J."/>
            <person name="Cron B.R."/>
            <person name="Toner B.M."/>
            <person name="Anantharaman K."/>
            <person name="Breier J.A."/>
            <person name="Dick G.J."/>
            <person name="Li M."/>
        </authorList>
    </citation>
    <scope>NUCLEOTIDE SEQUENCE</scope>
    <source>
        <strain evidence="4">SZUA-1435</strain>
    </source>
</reference>
<dbReference type="SUPFAM" id="SSF49764">
    <property type="entry name" value="HSP20-like chaperones"/>
    <property type="match status" value="1"/>
</dbReference>
<name>A0A832Z0L5_9CREN</name>
<dbReference type="CDD" id="cd06464">
    <property type="entry name" value="ACD_sHsps-like"/>
    <property type="match status" value="1"/>
</dbReference>
<gene>
    <name evidence="4" type="ORF">EYH02_03895</name>
</gene>
<comment type="caution">
    <text evidence="4">The sequence shown here is derived from an EMBL/GenBank/DDBJ whole genome shotgun (WGS) entry which is preliminary data.</text>
</comment>
<proteinExistence type="inferred from homology"/>
<dbReference type="AlphaFoldDB" id="A0A832Z0L5"/>
<sequence>DRHIVIEASNHDRRYRKELELPTEVDIDTAKAVFRNGVLEIKIKKKRAERERGKIIEIE</sequence>
<accession>A0A832Z0L5</accession>
<evidence type="ECO:0000256" key="1">
    <source>
        <dbReference type="PROSITE-ProRule" id="PRU00285"/>
    </source>
</evidence>